<keyword evidence="1" id="KW-0812">Transmembrane</keyword>
<dbReference type="AlphaFoldDB" id="A0A8G2BYW6"/>
<feature type="transmembrane region" description="Helical" evidence="1">
    <location>
        <begin position="12"/>
        <end position="31"/>
    </location>
</feature>
<sequence length="506" mass="58035">MSDDTLIKSIVATWRICKWFFGQMLMFYLTPYLWEDYYSTGTIILMFLYTAAYAIYWENISKEKRLGLLWCPYVIYSVIAVILCLAISRWSIPIWFALLLPLYGALLVTCSKILRKYFRKLGKQYKLGWLVKYAALAVFLVSLKSVCVSWECSQHGSPDREKEDIFARRDYLSDKMIAIPQDVLNEMPSSIGEQFQGEWALYSCSMFSAALVNISCLYPETRTENIHNIDSLIQIVISPELRRYDAMRWYEDPLETLDGNVSHISYLSHLAWMICGYKRAGGGTKYDKLLPSLCETMNRRILNSKTLNLPTYPGESIYVPDMLVAIVALKQYADMNKGKYRPTVRKWVERAQKQWTDDNTGLLVSFLQEDGTQYDGVPVKGSYSALNCYYLTYIDADFAKKQYETLKSLFWKNGIVPGLKEYYNRTCHLGLDIDAGPILFELSPSGTAFMTGAATYFNDAEIRNGILTTAEIAGHTIRINGKHHYFLANIALVGESIMLAMRTHFN</sequence>
<organism evidence="2 3">
    <name type="scientific">Parabacteroides chinchillae</name>
    <dbReference type="NCBI Taxonomy" id="871327"/>
    <lineage>
        <taxon>Bacteria</taxon>
        <taxon>Pseudomonadati</taxon>
        <taxon>Bacteroidota</taxon>
        <taxon>Bacteroidia</taxon>
        <taxon>Bacteroidales</taxon>
        <taxon>Tannerellaceae</taxon>
        <taxon>Parabacteroides</taxon>
    </lineage>
</organism>
<protein>
    <submittedName>
        <fullName evidence="2">Uncharacterized protein</fullName>
    </submittedName>
</protein>
<name>A0A8G2BYW6_9BACT</name>
<dbReference type="Proteomes" id="UP000236725">
    <property type="component" value="Unassembled WGS sequence"/>
</dbReference>
<keyword evidence="1" id="KW-0472">Membrane</keyword>
<feature type="transmembrane region" description="Helical" evidence="1">
    <location>
        <begin position="126"/>
        <end position="143"/>
    </location>
</feature>
<feature type="transmembrane region" description="Helical" evidence="1">
    <location>
        <begin position="94"/>
        <end position="114"/>
    </location>
</feature>
<keyword evidence="1" id="KW-1133">Transmembrane helix</keyword>
<feature type="transmembrane region" description="Helical" evidence="1">
    <location>
        <begin position="68"/>
        <end position="88"/>
    </location>
</feature>
<proteinExistence type="predicted"/>
<comment type="caution">
    <text evidence="2">The sequence shown here is derived from an EMBL/GenBank/DDBJ whole genome shotgun (WGS) entry which is preliminary data.</text>
</comment>
<reference evidence="2 3" key="1">
    <citation type="submission" date="2016-10" db="EMBL/GenBank/DDBJ databases">
        <authorList>
            <person name="Varghese N."/>
            <person name="Submissions S."/>
        </authorList>
    </citation>
    <scope>NUCLEOTIDE SEQUENCE [LARGE SCALE GENOMIC DNA]</scope>
    <source>
        <strain evidence="2 3">DSM 29073</strain>
    </source>
</reference>
<dbReference type="EMBL" id="FNVS01000024">
    <property type="protein sequence ID" value="SEG25228.1"/>
    <property type="molecule type" value="Genomic_DNA"/>
</dbReference>
<accession>A0A8G2BYW6</accession>
<evidence type="ECO:0000313" key="2">
    <source>
        <dbReference type="EMBL" id="SEG25228.1"/>
    </source>
</evidence>
<evidence type="ECO:0000313" key="3">
    <source>
        <dbReference type="Proteomes" id="UP000236725"/>
    </source>
</evidence>
<keyword evidence="3" id="KW-1185">Reference proteome</keyword>
<dbReference type="RefSeq" id="WP_103984353.1">
    <property type="nucleotide sequence ID" value="NZ_FNVS01000024.1"/>
</dbReference>
<evidence type="ECO:0000256" key="1">
    <source>
        <dbReference type="SAM" id="Phobius"/>
    </source>
</evidence>
<gene>
    <name evidence="2" type="ORF">SAMN05444001_1244</name>
</gene>
<feature type="transmembrane region" description="Helical" evidence="1">
    <location>
        <begin position="37"/>
        <end position="56"/>
    </location>
</feature>